<gene>
    <name evidence="2" type="ORF">GHT06_009008</name>
</gene>
<feature type="region of interest" description="Disordered" evidence="1">
    <location>
        <begin position="208"/>
        <end position="233"/>
    </location>
</feature>
<comment type="caution">
    <text evidence="2">The sequence shown here is derived from an EMBL/GenBank/DDBJ whole genome shotgun (WGS) entry which is preliminary data.</text>
</comment>
<dbReference type="GO" id="GO:0008310">
    <property type="term" value="F:single-stranded DNA 3'-5' DNA exonuclease activity"/>
    <property type="evidence" value="ECO:0007669"/>
    <property type="project" value="TreeGrafter"/>
</dbReference>
<feature type="compositionally biased region" description="Polar residues" evidence="1">
    <location>
        <begin position="217"/>
        <end position="233"/>
    </location>
</feature>
<dbReference type="EMBL" id="WJBH02000001">
    <property type="protein sequence ID" value="KAI9565225.1"/>
    <property type="molecule type" value="Genomic_DNA"/>
</dbReference>
<dbReference type="AlphaFoldDB" id="A0AAD5LM38"/>
<proteinExistence type="predicted"/>
<dbReference type="GO" id="GO:0000712">
    <property type="term" value="P:resolution of meiotic recombination intermediates"/>
    <property type="evidence" value="ECO:0007669"/>
    <property type="project" value="TreeGrafter"/>
</dbReference>
<keyword evidence="3" id="KW-1185">Reference proteome</keyword>
<evidence type="ECO:0008006" key="4">
    <source>
        <dbReference type="Google" id="ProtNLM"/>
    </source>
</evidence>
<protein>
    <recommendedName>
        <fullName evidence="4">Peptidase aspartic putative domain-containing protein</fullName>
    </recommendedName>
</protein>
<dbReference type="GO" id="GO:0003697">
    <property type="term" value="F:single-stranded DNA binding"/>
    <property type="evidence" value="ECO:0007669"/>
    <property type="project" value="TreeGrafter"/>
</dbReference>
<sequence length="421" mass="45991">MADIARLTASHGDDTKTRAQKIHELQNKIATLEAKIATIEEIDASIQEELDLENVPAEMDAGDIINLTFRDAKDGFTFQLRLLQDAEDAANAALDLARAPTVPITIATAGPSANSKSYCGATKFNFLISKFEGEAKAALLGLTSSNDNYIKAKDILSECPQSTQEGGNRSLQSTHQSTRRKCYSFQSTRVCFPCLHYNQPHHTIIHSDKAASGSHPKPTSSHTGCLQKKTSPKTVNPTSTDVLPFVFFTAIANVSSHHASHSANLLIDDDSQLTFITDQVANILHFHPIRRALLCLSGFKCFSASSAEPSYYDVVNFWLNGLNGDRVQIQAVVLPPINIVLAHSPTFNVNFSVDILIGADSYWTIVGDENVSFLEPSLQVKDLPITFLPVTLTTTQFLSKTASTRRIYLGNLLIPSCLLIT</sequence>
<evidence type="ECO:0000313" key="3">
    <source>
        <dbReference type="Proteomes" id="UP000820818"/>
    </source>
</evidence>
<name>A0AAD5LM38_9CRUS</name>
<dbReference type="PANTHER" id="PTHR21166:SF2">
    <property type="entry name" value="CELL DIVISION CONTROL PROTEIN 24 OB DOMAIN-CONTAINING PROTEIN-RELATED"/>
    <property type="match status" value="1"/>
</dbReference>
<reference evidence="2 3" key="1">
    <citation type="submission" date="2022-05" db="EMBL/GenBank/DDBJ databases">
        <title>A multi-omics perspective on studying reproductive biology in Daphnia sinensis.</title>
        <authorList>
            <person name="Jia J."/>
        </authorList>
    </citation>
    <scope>NUCLEOTIDE SEQUENCE [LARGE SCALE GENOMIC DNA]</scope>
    <source>
        <strain evidence="2 3">WSL</strain>
    </source>
</reference>
<organism evidence="2 3">
    <name type="scientific">Daphnia sinensis</name>
    <dbReference type="NCBI Taxonomy" id="1820382"/>
    <lineage>
        <taxon>Eukaryota</taxon>
        <taxon>Metazoa</taxon>
        <taxon>Ecdysozoa</taxon>
        <taxon>Arthropoda</taxon>
        <taxon>Crustacea</taxon>
        <taxon>Branchiopoda</taxon>
        <taxon>Diplostraca</taxon>
        <taxon>Cladocera</taxon>
        <taxon>Anomopoda</taxon>
        <taxon>Daphniidae</taxon>
        <taxon>Daphnia</taxon>
        <taxon>Daphnia similis group</taxon>
    </lineage>
</organism>
<dbReference type="InterPro" id="IPR052469">
    <property type="entry name" value="MEIOB"/>
</dbReference>
<evidence type="ECO:0000256" key="1">
    <source>
        <dbReference type="SAM" id="MobiDB-lite"/>
    </source>
</evidence>
<dbReference type="Proteomes" id="UP000820818">
    <property type="component" value="Linkage Group LG1"/>
</dbReference>
<dbReference type="PANTHER" id="PTHR21166">
    <property type="entry name" value="CELL DIVISION CONTROL PROTEIN 24 OB DOMAIN-CONTAINING PROTEIN-RELATED"/>
    <property type="match status" value="1"/>
</dbReference>
<accession>A0AAD5LM38</accession>
<evidence type="ECO:0000313" key="2">
    <source>
        <dbReference type="EMBL" id="KAI9565225.1"/>
    </source>
</evidence>